<dbReference type="InterPro" id="IPR052250">
    <property type="entry name" value="PDI_TMX3"/>
</dbReference>
<reference key="1">
    <citation type="journal article" date="2007" name="Nature">
        <title>The medaka draft genome and insights into vertebrate genome evolution.</title>
        <authorList>
            <person name="Kasahara M."/>
            <person name="Naruse K."/>
            <person name="Sasaki S."/>
            <person name="Nakatani Y."/>
            <person name="Qu W."/>
            <person name="Ahsan B."/>
            <person name="Yamada T."/>
            <person name="Nagayasu Y."/>
            <person name="Doi K."/>
            <person name="Kasai Y."/>
            <person name="Jindo T."/>
            <person name="Kobayashi D."/>
            <person name="Shimada A."/>
            <person name="Toyoda A."/>
            <person name="Kuroki Y."/>
            <person name="Fujiyama A."/>
            <person name="Sasaki T."/>
            <person name="Shimizu A."/>
            <person name="Asakawa S."/>
            <person name="Shimizu N."/>
            <person name="Hashimoto S."/>
            <person name="Yang J."/>
            <person name="Lee Y."/>
            <person name="Matsushima K."/>
            <person name="Sugano S."/>
            <person name="Sakaizumi M."/>
            <person name="Narita T."/>
            <person name="Ohishi K."/>
            <person name="Haga S."/>
            <person name="Ohta F."/>
            <person name="Nomoto H."/>
            <person name="Nogata K."/>
            <person name="Morishita T."/>
            <person name="Endo T."/>
            <person name="Shin-I T."/>
            <person name="Takeda H."/>
            <person name="Morishita S."/>
            <person name="Kohara Y."/>
        </authorList>
    </citation>
    <scope>NUCLEOTIDE SEQUENCE [LARGE SCALE GENOMIC DNA]</scope>
    <source>
        <strain>Hd-rR</strain>
    </source>
</reference>
<evidence type="ECO:0000256" key="6">
    <source>
        <dbReference type="ARBA" id="ARBA00023136"/>
    </source>
</evidence>
<comment type="catalytic activity">
    <reaction evidence="1">
        <text>Catalyzes the rearrangement of -S-S- bonds in proteins.</text>
        <dbReference type="EC" id="5.3.4.1"/>
    </reaction>
</comment>
<protein>
    <recommendedName>
        <fullName evidence="3">protein disulfide-isomerase</fullName>
        <ecNumber evidence="3">5.3.4.1</ecNumber>
    </recommendedName>
</protein>
<evidence type="ECO:0000256" key="7">
    <source>
        <dbReference type="SAM" id="SignalP"/>
    </source>
</evidence>
<dbReference type="Ensembl" id="ENSORLT00015031677.1">
    <property type="protein sequence ID" value="ENSORLP00015010154.1"/>
    <property type="gene ID" value="ENSORLG00015010992.1"/>
</dbReference>
<dbReference type="GO" id="GO:0016020">
    <property type="term" value="C:membrane"/>
    <property type="evidence" value="ECO:0007669"/>
    <property type="project" value="UniProtKB-SubCell"/>
</dbReference>
<dbReference type="InterPro" id="IPR013766">
    <property type="entry name" value="Thioredoxin_domain"/>
</dbReference>
<feature type="signal peptide" evidence="7">
    <location>
        <begin position="1"/>
        <end position="19"/>
    </location>
</feature>
<sequence>CAVVLLSVLLSLLLLQGSAFVEELDDSSSTLNIVRVMTVFPVLGVLLSVQFYAPWCSFCKQLDPVWHEIGSELRSLGSMVQVGKSDATVSTVMAENWWSKYCLPCFAHRLKKNTKYNYAGPRTKEGIMDFANRMEGPVVRSLSSPQLFQHAMSHHNVMFVYVGATSELKGNFTTVAEELIIHTYFFSTTRDVLPKSVSLDYLPAIVVFKDRTYLTYDEESDGDLKAWINRERFLNFQHIDSYTLYAMGESGKPSNPVSSVMSSSIVVLSNVLFVLLTGDYINGFVMGEVTVPSLIVVNLSNDGYYQPAGPVETERQLLDFLDGVLDSTIEGGNGFSQRVQRVIYETKAAVIVSDIIKSLLVVCVWLTSCPLNQTIPDDDEDTAALLATSSEGKNNADPPLQVRTKLVLTTAEVTELPHKFQSAAKKATFVLYLIQQNSNLSTDPCMKNKGF</sequence>
<evidence type="ECO:0000256" key="5">
    <source>
        <dbReference type="ARBA" id="ARBA00022989"/>
    </source>
</evidence>
<reference evidence="9" key="4">
    <citation type="submission" date="2025-09" db="UniProtKB">
        <authorList>
            <consortium name="Ensembl"/>
        </authorList>
    </citation>
    <scope>IDENTIFICATION</scope>
    <source>
        <strain evidence="9">HSOK</strain>
    </source>
</reference>
<evidence type="ECO:0000256" key="3">
    <source>
        <dbReference type="ARBA" id="ARBA00012723"/>
    </source>
</evidence>
<dbReference type="GO" id="GO:0003756">
    <property type="term" value="F:protein disulfide isomerase activity"/>
    <property type="evidence" value="ECO:0007669"/>
    <property type="project" value="UniProtKB-EC"/>
</dbReference>
<dbReference type="InterPro" id="IPR036249">
    <property type="entry name" value="Thioredoxin-like_sf"/>
</dbReference>
<dbReference type="SUPFAM" id="SSF52833">
    <property type="entry name" value="Thioredoxin-like"/>
    <property type="match status" value="1"/>
</dbReference>
<feature type="chain" id="PRO_5018083673" description="protein disulfide-isomerase" evidence="7">
    <location>
        <begin position="20"/>
        <end position="451"/>
    </location>
</feature>
<reference evidence="9 10" key="2">
    <citation type="submission" date="2017-04" db="EMBL/GenBank/DDBJ databases">
        <title>CpG methylation of centromeres and impact of large insertions on vertebrate speciation.</title>
        <authorList>
            <person name="Ichikawa K."/>
            <person name="Yoshimura J."/>
            <person name="Morishita S."/>
        </authorList>
    </citation>
    <scope>NUCLEOTIDE SEQUENCE</scope>
    <source>
        <strain evidence="9 10">HSOK</strain>
    </source>
</reference>
<dbReference type="Pfam" id="PF13848">
    <property type="entry name" value="Thioredoxin_6"/>
    <property type="match status" value="1"/>
</dbReference>
<evidence type="ECO:0000313" key="10">
    <source>
        <dbReference type="Proteomes" id="UP000265200"/>
    </source>
</evidence>
<dbReference type="Gene3D" id="3.40.30.10">
    <property type="entry name" value="Glutaredoxin"/>
    <property type="match status" value="2"/>
</dbReference>
<comment type="subcellular location">
    <subcellularLocation>
        <location evidence="2">Membrane</location>
        <topology evidence="2">Single-pass membrane protein</topology>
    </subcellularLocation>
</comment>
<keyword evidence="4" id="KW-0812">Transmembrane</keyword>
<evidence type="ECO:0000256" key="2">
    <source>
        <dbReference type="ARBA" id="ARBA00004167"/>
    </source>
</evidence>
<accession>A0A3P9HR11</accession>
<dbReference type="EC" id="5.3.4.1" evidence="3"/>
<dbReference type="Proteomes" id="UP000265200">
    <property type="component" value="Chromosome 17"/>
</dbReference>
<feature type="domain" description="Thioredoxin" evidence="8">
    <location>
        <begin position="49"/>
        <end position="131"/>
    </location>
</feature>
<dbReference type="Pfam" id="PF00085">
    <property type="entry name" value="Thioredoxin"/>
    <property type="match status" value="1"/>
</dbReference>
<evidence type="ECO:0000313" key="9">
    <source>
        <dbReference type="Ensembl" id="ENSORLP00015010154.1"/>
    </source>
</evidence>
<name>A0A3P9HR11_ORYLA</name>
<keyword evidence="7" id="KW-0732">Signal</keyword>
<reference evidence="9" key="3">
    <citation type="submission" date="2025-08" db="UniProtKB">
        <authorList>
            <consortium name="Ensembl"/>
        </authorList>
    </citation>
    <scope>IDENTIFICATION</scope>
    <source>
        <strain evidence="9">HSOK</strain>
    </source>
</reference>
<evidence type="ECO:0000259" key="8">
    <source>
        <dbReference type="Pfam" id="PF00085"/>
    </source>
</evidence>
<organism evidence="9 10">
    <name type="scientific">Oryzias latipes</name>
    <name type="common">Japanese rice fish</name>
    <name type="synonym">Japanese killifish</name>
    <dbReference type="NCBI Taxonomy" id="8090"/>
    <lineage>
        <taxon>Eukaryota</taxon>
        <taxon>Metazoa</taxon>
        <taxon>Chordata</taxon>
        <taxon>Craniata</taxon>
        <taxon>Vertebrata</taxon>
        <taxon>Euteleostomi</taxon>
        <taxon>Actinopterygii</taxon>
        <taxon>Neopterygii</taxon>
        <taxon>Teleostei</taxon>
        <taxon>Neoteleostei</taxon>
        <taxon>Acanthomorphata</taxon>
        <taxon>Ovalentaria</taxon>
        <taxon>Atherinomorphae</taxon>
        <taxon>Beloniformes</taxon>
        <taxon>Adrianichthyidae</taxon>
        <taxon>Oryziinae</taxon>
        <taxon>Oryzias</taxon>
    </lineage>
</organism>
<dbReference type="PANTHER" id="PTHR46426">
    <property type="entry name" value="PROTEIN DISULFIDE-ISOMERASE TMX3"/>
    <property type="match status" value="1"/>
</dbReference>
<dbReference type="AlphaFoldDB" id="A0A3P9HR11"/>
<dbReference type="PANTHER" id="PTHR46426:SF1">
    <property type="entry name" value="PROTEIN DISULFIDE-ISOMERASE TMX3"/>
    <property type="match status" value="1"/>
</dbReference>
<evidence type="ECO:0000256" key="1">
    <source>
        <dbReference type="ARBA" id="ARBA00001182"/>
    </source>
</evidence>
<keyword evidence="5" id="KW-1133">Transmembrane helix</keyword>
<evidence type="ECO:0000256" key="4">
    <source>
        <dbReference type="ARBA" id="ARBA00022692"/>
    </source>
</evidence>
<keyword evidence="6" id="KW-0472">Membrane</keyword>
<proteinExistence type="predicted"/>